<dbReference type="Proteomes" id="UP000299102">
    <property type="component" value="Unassembled WGS sequence"/>
</dbReference>
<evidence type="ECO:0000313" key="1">
    <source>
        <dbReference type="EMBL" id="GBP56473.1"/>
    </source>
</evidence>
<organism evidence="1 2">
    <name type="scientific">Eumeta variegata</name>
    <name type="common">Bagworm moth</name>
    <name type="synonym">Eumeta japonica</name>
    <dbReference type="NCBI Taxonomy" id="151549"/>
    <lineage>
        <taxon>Eukaryota</taxon>
        <taxon>Metazoa</taxon>
        <taxon>Ecdysozoa</taxon>
        <taxon>Arthropoda</taxon>
        <taxon>Hexapoda</taxon>
        <taxon>Insecta</taxon>
        <taxon>Pterygota</taxon>
        <taxon>Neoptera</taxon>
        <taxon>Endopterygota</taxon>
        <taxon>Lepidoptera</taxon>
        <taxon>Glossata</taxon>
        <taxon>Ditrysia</taxon>
        <taxon>Tineoidea</taxon>
        <taxon>Psychidae</taxon>
        <taxon>Oiketicinae</taxon>
        <taxon>Eumeta</taxon>
    </lineage>
</organism>
<gene>
    <name evidence="1" type="ORF">EVAR_40465_1</name>
</gene>
<keyword evidence="2" id="KW-1185">Reference proteome</keyword>
<evidence type="ECO:0000313" key="2">
    <source>
        <dbReference type="Proteomes" id="UP000299102"/>
    </source>
</evidence>
<name>A0A4C1X003_EUMVA</name>
<proteinExistence type="predicted"/>
<sequence length="96" mass="10472">MSIPLDITVISDEATVYSCVCVCVRVRVYNIARMQSRSRAGALQAAAARRPAADQYLARVRPRPRVRTALSGYCCNTLTRATSPTATANKQIAVEK</sequence>
<accession>A0A4C1X003</accession>
<dbReference type="EMBL" id="BGZK01000693">
    <property type="protein sequence ID" value="GBP56473.1"/>
    <property type="molecule type" value="Genomic_DNA"/>
</dbReference>
<comment type="caution">
    <text evidence="1">The sequence shown here is derived from an EMBL/GenBank/DDBJ whole genome shotgun (WGS) entry which is preliminary data.</text>
</comment>
<reference evidence="1 2" key="1">
    <citation type="journal article" date="2019" name="Commun. Biol.">
        <title>The bagworm genome reveals a unique fibroin gene that provides high tensile strength.</title>
        <authorList>
            <person name="Kono N."/>
            <person name="Nakamura H."/>
            <person name="Ohtoshi R."/>
            <person name="Tomita M."/>
            <person name="Numata K."/>
            <person name="Arakawa K."/>
        </authorList>
    </citation>
    <scope>NUCLEOTIDE SEQUENCE [LARGE SCALE GENOMIC DNA]</scope>
</reference>
<dbReference type="AlphaFoldDB" id="A0A4C1X003"/>
<protein>
    <submittedName>
        <fullName evidence="1">Uncharacterized protein</fullName>
    </submittedName>
</protein>